<comment type="caution">
    <text evidence="1">The sequence shown here is derived from an EMBL/GenBank/DDBJ whole genome shotgun (WGS) entry which is preliminary data.</text>
</comment>
<dbReference type="InterPro" id="IPR046348">
    <property type="entry name" value="SIS_dom_sf"/>
</dbReference>
<sequence>MTAPSPLFDFDDASALIEADVDGILRSAALGGAQIRASVSAADEFLRDRLRGIHPRSVVLVAGGVRAGRAAELVVALLSDRCAVPLVAAPTTPPWVGPLDVVVVAGDDAGDPTLVASIDGALRRSAEVVVDAPDEGPVRSVAAGRAVLLAPRIHVPTAYVFARHLAVFCAVLTSLETSRLGGAVPDLGRIADSVDAEAARDHPSYEVFENPAKALATRMLSRRVVFAGDSPATAVLARHSTDSLLQIAGVVATPAALPDVLVARDRLLDSTAASDTYDPFFHDEELDGPAPVAPVRVFVLSTDSDRPAARRRAAALPDMELVSVVGEFEAREVPPALEQVAVLTVRLEMAAAYLRLVGGR</sequence>
<dbReference type="RefSeq" id="WP_330132790.1">
    <property type="nucleotide sequence ID" value="NZ_JAUTXY010000003.1"/>
</dbReference>
<dbReference type="EMBL" id="JAUTXY010000003">
    <property type="protein sequence ID" value="MEE2057533.1"/>
    <property type="molecule type" value="Genomic_DNA"/>
</dbReference>
<dbReference type="Proteomes" id="UP001336020">
    <property type="component" value="Unassembled WGS sequence"/>
</dbReference>
<protein>
    <submittedName>
        <fullName evidence="1">SIS domain-containing protein</fullName>
    </submittedName>
</protein>
<dbReference type="SUPFAM" id="SSF53697">
    <property type="entry name" value="SIS domain"/>
    <property type="match status" value="1"/>
</dbReference>
<reference evidence="1 2" key="1">
    <citation type="submission" date="2023-07" db="EMBL/GenBank/DDBJ databases">
        <authorList>
            <person name="Girao M."/>
            <person name="Carvalho M.F."/>
        </authorList>
    </citation>
    <scope>NUCLEOTIDE SEQUENCE [LARGE SCALE GENOMIC DNA]</scope>
    <source>
        <strain evidence="1 2">YIM65754</strain>
    </source>
</reference>
<proteinExistence type="predicted"/>
<evidence type="ECO:0000313" key="2">
    <source>
        <dbReference type="Proteomes" id="UP001336020"/>
    </source>
</evidence>
<evidence type="ECO:0000313" key="1">
    <source>
        <dbReference type="EMBL" id="MEE2057533.1"/>
    </source>
</evidence>
<keyword evidence="2" id="KW-1185">Reference proteome</keyword>
<organism evidence="1 2">
    <name type="scientific">Rhodococcus artemisiae</name>
    <dbReference type="NCBI Taxonomy" id="714159"/>
    <lineage>
        <taxon>Bacteria</taxon>
        <taxon>Bacillati</taxon>
        <taxon>Actinomycetota</taxon>
        <taxon>Actinomycetes</taxon>
        <taxon>Mycobacteriales</taxon>
        <taxon>Nocardiaceae</taxon>
        <taxon>Rhodococcus</taxon>
    </lineage>
</organism>
<gene>
    <name evidence="1" type="ORF">Q7514_08310</name>
</gene>
<name>A0ABU7L7M5_9NOCA</name>
<accession>A0ABU7L7M5</accession>